<evidence type="ECO:0000256" key="1">
    <source>
        <dbReference type="ARBA" id="ARBA00008482"/>
    </source>
</evidence>
<evidence type="ECO:0000256" key="5">
    <source>
        <dbReference type="HAMAP-Rule" id="MF_03012"/>
    </source>
</evidence>
<dbReference type="HAMAP" id="MF_03012">
    <property type="entry name" value="eIF3m"/>
    <property type="match status" value="1"/>
</dbReference>
<proteinExistence type="inferred from homology"/>
<dbReference type="GO" id="GO:0033290">
    <property type="term" value="C:eukaryotic 48S preinitiation complex"/>
    <property type="evidence" value="ECO:0007669"/>
    <property type="project" value="UniProtKB-UniRule"/>
</dbReference>
<dbReference type="EMBL" id="VXIV02003273">
    <property type="protein sequence ID" value="KAF6018815.1"/>
    <property type="molecule type" value="Genomic_DNA"/>
</dbReference>
<evidence type="ECO:0000259" key="6">
    <source>
        <dbReference type="PROSITE" id="PS50250"/>
    </source>
</evidence>
<dbReference type="PANTHER" id="PTHR15350">
    <property type="entry name" value="COP9 SIGNALOSOME COMPLEX SUBUNIT 7/DENDRITIC CELL PROTEIN GA17"/>
    <property type="match status" value="1"/>
</dbReference>
<comment type="function">
    <text evidence="5">Component of the eukaryotic translation initiation factor 3 (eIF-3) complex, which is involved in protein synthesis of a specialized repertoire of mRNAs and, together with other initiation factors, stimulates binding of mRNA and methionyl-tRNAi to the 40S ribosome. The eIF-3 complex specifically targets and initiates translation of a subset of mRNAs involved in cell proliferation.</text>
</comment>
<keyword evidence="3 5" id="KW-0396">Initiation factor</keyword>
<name>A0A7J7IYB8_BUGNE</name>
<dbReference type="Pfam" id="PF01399">
    <property type="entry name" value="PCI"/>
    <property type="match status" value="1"/>
</dbReference>
<dbReference type="GO" id="GO:0071541">
    <property type="term" value="C:eukaryotic translation initiation factor 3 complex, eIF3m"/>
    <property type="evidence" value="ECO:0007669"/>
    <property type="project" value="UniProtKB-UniRule"/>
</dbReference>
<dbReference type="PANTHER" id="PTHR15350:SF2">
    <property type="entry name" value="EUKARYOTIC TRANSLATION INITIATION FACTOR 3 SUBUNIT M"/>
    <property type="match status" value="1"/>
</dbReference>
<dbReference type="PROSITE" id="PS50250">
    <property type="entry name" value="PCI"/>
    <property type="match status" value="1"/>
</dbReference>
<organism evidence="7 8">
    <name type="scientific">Bugula neritina</name>
    <name type="common">Brown bryozoan</name>
    <name type="synonym">Sertularia neritina</name>
    <dbReference type="NCBI Taxonomy" id="10212"/>
    <lineage>
        <taxon>Eukaryota</taxon>
        <taxon>Metazoa</taxon>
        <taxon>Spiralia</taxon>
        <taxon>Lophotrochozoa</taxon>
        <taxon>Bryozoa</taxon>
        <taxon>Gymnolaemata</taxon>
        <taxon>Cheilostomatida</taxon>
        <taxon>Flustrina</taxon>
        <taxon>Buguloidea</taxon>
        <taxon>Bugulidae</taxon>
        <taxon>Bugula</taxon>
    </lineage>
</organism>
<comment type="subunit">
    <text evidence="5">Component of the eukaryotic translation initiation factor 3 (eIF-3) complex.</text>
</comment>
<evidence type="ECO:0000313" key="8">
    <source>
        <dbReference type="Proteomes" id="UP000593567"/>
    </source>
</evidence>
<evidence type="ECO:0000313" key="7">
    <source>
        <dbReference type="EMBL" id="KAF6018815.1"/>
    </source>
</evidence>
<evidence type="ECO:0000256" key="3">
    <source>
        <dbReference type="ARBA" id="ARBA00022540"/>
    </source>
</evidence>
<gene>
    <name evidence="7" type="ORF">EB796_022864</name>
</gene>
<dbReference type="SUPFAM" id="SSF46785">
    <property type="entry name" value="Winged helix' DNA-binding domain"/>
    <property type="match status" value="1"/>
</dbReference>
<dbReference type="GO" id="GO:0003743">
    <property type="term" value="F:translation initiation factor activity"/>
    <property type="evidence" value="ECO:0007669"/>
    <property type="project" value="UniProtKB-UniRule"/>
</dbReference>
<evidence type="ECO:0000256" key="2">
    <source>
        <dbReference type="ARBA" id="ARBA00022490"/>
    </source>
</evidence>
<protein>
    <recommendedName>
        <fullName evidence="5">Eukaryotic translation initiation factor 3 subunit M</fullName>
        <shortName evidence="5">eIF3m</shortName>
    </recommendedName>
</protein>
<comment type="similarity">
    <text evidence="1">Belongs to the CSN7/EIF3M family. CSN7 subfamily.</text>
</comment>
<dbReference type="InterPro" id="IPR000717">
    <property type="entry name" value="PCI_dom"/>
</dbReference>
<dbReference type="OrthoDB" id="10267031at2759"/>
<reference evidence="7" key="1">
    <citation type="submission" date="2020-06" db="EMBL/GenBank/DDBJ databases">
        <title>Draft genome of Bugula neritina, a colonial animal packing powerful symbionts and potential medicines.</title>
        <authorList>
            <person name="Rayko M."/>
        </authorList>
    </citation>
    <scope>NUCLEOTIDE SEQUENCE [LARGE SCALE GENOMIC DNA]</scope>
    <source>
        <strain evidence="7">Kwan_BN1</strain>
    </source>
</reference>
<comment type="caution">
    <text evidence="7">The sequence shown here is derived from an EMBL/GenBank/DDBJ whole genome shotgun (WGS) entry which is preliminary data.</text>
</comment>
<feature type="domain" description="PCI" evidence="6">
    <location>
        <begin position="179"/>
        <end position="341"/>
    </location>
</feature>
<dbReference type="SMART" id="SM00088">
    <property type="entry name" value="PINT"/>
    <property type="match status" value="1"/>
</dbReference>
<accession>A0A7J7IYB8</accession>
<comment type="subcellular location">
    <subcellularLocation>
        <location evidence="5">Cytoplasm</location>
    </subcellularLocation>
</comment>
<dbReference type="InterPro" id="IPR045237">
    <property type="entry name" value="COPS7/eIF3m"/>
</dbReference>
<dbReference type="InterPro" id="IPR036390">
    <property type="entry name" value="WH_DNA-bd_sf"/>
</dbReference>
<keyword evidence="2 5" id="KW-0963">Cytoplasm</keyword>
<dbReference type="GO" id="GO:0016282">
    <property type="term" value="C:eukaryotic 43S preinitiation complex"/>
    <property type="evidence" value="ECO:0007669"/>
    <property type="project" value="UniProtKB-UniRule"/>
</dbReference>
<comment type="similarity">
    <text evidence="5">Belongs to the eIF-3 subunit M family.</text>
</comment>
<keyword evidence="8" id="KW-1185">Reference proteome</keyword>
<dbReference type="AlphaFoldDB" id="A0A7J7IYB8"/>
<keyword evidence="4 5" id="KW-0648">Protein biosynthesis</keyword>
<dbReference type="Proteomes" id="UP000593567">
    <property type="component" value="Unassembled WGS sequence"/>
</dbReference>
<evidence type="ECO:0000256" key="4">
    <source>
        <dbReference type="ARBA" id="ARBA00022917"/>
    </source>
</evidence>
<sequence>MSANLAFIDLNEHDQAQELRIYLNSKGAAISDQGPEDFVANLKELVEKCSVTWQHSDSNDTEIEAVMNSLISLIILVPDCEELVNLFCQTVGAIDEKSQWSEVRLRVLFSLFNGFNETSEQRLPIYSAMVKFAGHVDLMSWIPTDVKQVRKFAEMWNLSVSKAQDLMRGLHDAFVECGQRESASKVMIELLGSYTDSTASQAKDDAQKCIVASIADPKTFLFDHLLSLKPVKLLDGHLIYELLMIFVSGKLSDYRAFSAKNGEFIKTLGLNDSQNIQKMKLLTFLHLVEGKSSVDFKTVQHEADIEAEEVEQFVIDAVKTNTVTAKIDQMNRKVIVTSSTQRTFGKQNWLELSYQLEQWRSNLEKTNDGFQMIMEQTQ</sequence>
<dbReference type="GO" id="GO:0001732">
    <property type="term" value="P:formation of cytoplasmic translation initiation complex"/>
    <property type="evidence" value="ECO:0007669"/>
    <property type="project" value="UniProtKB-UniRule"/>
</dbReference>
<dbReference type="InterPro" id="IPR027528">
    <property type="entry name" value="eIF3m"/>
</dbReference>